<dbReference type="SUPFAM" id="SSF47144">
    <property type="entry name" value="HSC20 (HSCB), C-terminal oligomerisation domain"/>
    <property type="match status" value="1"/>
</dbReference>
<feature type="region of interest" description="Disordered" evidence="3">
    <location>
        <begin position="106"/>
        <end position="195"/>
    </location>
</feature>
<dbReference type="STRING" id="98403.A0A151GES5"/>
<dbReference type="GO" id="GO:0044571">
    <property type="term" value="P:[2Fe-2S] cluster assembly"/>
    <property type="evidence" value="ECO:0007669"/>
    <property type="project" value="InterPro"/>
</dbReference>
<dbReference type="InterPro" id="IPR004640">
    <property type="entry name" value="HscB"/>
</dbReference>
<dbReference type="PANTHER" id="PTHR14021">
    <property type="entry name" value="IRON-SULFUR CLUSTER CO-CHAPERONE PROTEIN HSCB"/>
    <property type="match status" value="1"/>
</dbReference>
<dbReference type="InterPro" id="IPR036869">
    <property type="entry name" value="J_dom_sf"/>
</dbReference>
<feature type="domain" description="J" evidence="4">
    <location>
        <begin position="198"/>
        <end position="275"/>
    </location>
</feature>
<feature type="compositionally biased region" description="Low complexity" evidence="3">
    <location>
        <begin position="159"/>
        <end position="185"/>
    </location>
</feature>
<reference evidence="5 6" key="1">
    <citation type="journal article" date="2016" name="Sci. Rep.">
        <title>Insights into Adaptations to a Near-Obligate Nematode Endoparasitic Lifestyle from the Finished Genome of Drechmeria coniospora.</title>
        <authorList>
            <person name="Zhang L."/>
            <person name="Zhou Z."/>
            <person name="Guo Q."/>
            <person name="Fokkens L."/>
            <person name="Miskei M."/>
            <person name="Pocsi I."/>
            <person name="Zhang W."/>
            <person name="Chen M."/>
            <person name="Wang L."/>
            <person name="Sun Y."/>
            <person name="Donzelli B.G."/>
            <person name="Gibson D.M."/>
            <person name="Nelson D.R."/>
            <person name="Luo J.G."/>
            <person name="Rep M."/>
            <person name="Liu H."/>
            <person name="Yang S."/>
            <person name="Wang J."/>
            <person name="Krasnoff S.B."/>
            <person name="Xu Y."/>
            <person name="Molnar I."/>
            <person name="Lin M."/>
        </authorList>
    </citation>
    <scope>NUCLEOTIDE SEQUENCE [LARGE SCALE GENOMIC DNA]</scope>
    <source>
        <strain evidence="5 6">ARSEF 6962</strain>
    </source>
</reference>
<dbReference type="GO" id="GO:0001671">
    <property type="term" value="F:ATPase activator activity"/>
    <property type="evidence" value="ECO:0007669"/>
    <property type="project" value="InterPro"/>
</dbReference>
<dbReference type="NCBIfam" id="TIGR00714">
    <property type="entry name" value="hscB"/>
    <property type="match status" value="1"/>
</dbReference>
<name>A0A151GES5_DRECN</name>
<evidence type="ECO:0000256" key="1">
    <source>
        <dbReference type="ARBA" id="ARBA00010476"/>
    </source>
</evidence>
<keyword evidence="2" id="KW-0143">Chaperone</keyword>
<dbReference type="EMBL" id="LAYC01000003">
    <property type="protein sequence ID" value="KYK55600.1"/>
    <property type="molecule type" value="Genomic_DNA"/>
</dbReference>
<gene>
    <name evidence="5" type="ORF">DCS_07563</name>
</gene>
<organism evidence="5 6">
    <name type="scientific">Drechmeria coniospora</name>
    <name type="common">Nematophagous fungus</name>
    <name type="synonym">Meria coniospora</name>
    <dbReference type="NCBI Taxonomy" id="98403"/>
    <lineage>
        <taxon>Eukaryota</taxon>
        <taxon>Fungi</taxon>
        <taxon>Dikarya</taxon>
        <taxon>Ascomycota</taxon>
        <taxon>Pezizomycotina</taxon>
        <taxon>Sordariomycetes</taxon>
        <taxon>Hypocreomycetidae</taxon>
        <taxon>Hypocreales</taxon>
        <taxon>Ophiocordycipitaceae</taxon>
        <taxon>Drechmeria</taxon>
    </lineage>
</organism>
<dbReference type="PANTHER" id="PTHR14021:SF15">
    <property type="entry name" value="IRON-SULFUR CLUSTER CO-CHAPERONE PROTEIN HSCB"/>
    <property type="match status" value="1"/>
</dbReference>
<evidence type="ECO:0000313" key="5">
    <source>
        <dbReference type="EMBL" id="KYK55600.1"/>
    </source>
</evidence>
<dbReference type="InterPro" id="IPR001623">
    <property type="entry name" value="DnaJ_domain"/>
</dbReference>
<evidence type="ECO:0000313" key="6">
    <source>
        <dbReference type="Proteomes" id="UP000076580"/>
    </source>
</evidence>
<dbReference type="GO" id="GO:0051087">
    <property type="term" value="F:protein-folding chaperone binding"/>
    <property type="evidence" value="ECO:0007669"/>
    <property type="project" value="InterPro"/>
</dbReference>
<dbReference type="InterPro" id="IPR036386">
    <property type="entry name" value="HscB_C_sf"/>
</dbReference>
<feature type="compositionally biased region" description="Low complexity" evidence="3">
    <location>
        <begin position="108"/>
        <end position="117"/>
    </location>
</feature>
<dbReference type="PROSITE" id="PS50076">
    <property type="entry name" value="DNAJ_2"/>
    <property type="match status" value="1"/>
</dbReference>
<dbReference type="RefSeq" id="XP_040654952.1">
    <property type="nucleotide sequence ID" value="XM_040804848.1"/>
</dbReference>
<dbReference type="InParanoid" id="A0A151GES5"/>
<comment type="caution">
    <text evidence="5">The sequence shown here is derived from an EMBL/GenBank/DDBJ whole genome shotgun (WGS) entry which is preliminary data.</text>
</comment>
<comment type="similarity">
    <text evidence="1">Belongs to the HscB family.</text>
</comment>
<dbReference type="GO" id="GO:0005739">
    <property type="term" value="C:mitochondrion"/>
    <property type="evidence" value="ECO:0007669"/>
    <property type="project" value="TreeGrafter"/>
</dbReference>
<evidence type="ECO:0000256" key="2">
    <source>
        <dbReference type="ARBA" id="ARBA00023186"/>
    </source>
</evidence>
<dbReference type="Gene3D" id="1.10.287.110">
    <property type="entry name" value="DnaJ domain"/>
    <property type="match status" value="1"/>
</dbReference>
<dbReference type="SUPFAM" id="SSF46565">
    <property type="entry name" value="Chaperone J-domain"/>
    <property type="match status" value="1"/>
</dbReference>
<dbReference type="SMART" id="SM00271">
    <property type="entry name" value="DnaJ"/>
    <property type="match status" value="1"/>
</dbReference>
<accession>A0A151GES5</accession>
<keyword evidence="6" id="KW-1185">Reference proteome</keyword>
<evidence type="ECO:0000256" key="3">
    <source>
        <dbReference type="SAM" id="MobiDB-lite"/>
    </source>
</evidence>
<dbReference type="GeneID" id="63720206"/>
<sequence length="374" mass="41334">MPTPCGIWYLEAIVRKVCSQVPLNRIASAFSTCLDRHRDRDALSSAPFTLLRLPSLSVDRHRPARIAIPIGAVDKATQPFERTTMLRPTGRLCGWCLRAQKASSSPVAATTTTTATTPAQPHLHPRQWPRRNPPLRPDALAAASRHRWASPPPQARLVSQSARLYSSAAASAAHHDGSPGSSSPPQRQPRRQAETQSTLYDLFPQTLPDGPPPRGHFPVDTSALRREFLRLQAAHHPDKHPAERKHAAEATSSAINHAYRTLANPLLRAQYLLTLRGVDVAADEALKVDEPDLLALVLDTHEAIEAAVSADDLVPLRDANEARISRSELLLERAFRDDDVDAAKSEAVRLRYWVNLRESLHGWEEEGAPVMLHH</sequence>
<protein>
    <submittedName>
        <fullName evidence="5">J-type co-chaperone JAC1, mitochondrial</fullName>
    </submittedName>
</protein>
<evidence type="ECO:0000259" key="4">
    <source>
        <dbReference type="PROSITE" id="PS50076"/>
    </source>
</evidence>
<dbReference type="CDD" id="cd06257">
    <property type="entry name" value="DnaJ"/>
    <property type="match status" value="1"/>
</dbReference>
<dbReference type="InterPro" id="IPR009073">
    <property type="entry name" value="HscB_oligo_C"/>
</dbReference>
<dbReference type="AlphaFoldDB" id="A0A151GES5"/>
<dbReference type="Proteomes" id="UP000076580">
    <property type="component" value="Chromosome 03"/>
</dbReference>
<dbReference type="Pfam" id="PF07743">
    <property type="entry name" value="HSCB_C"/>
    <property type="match status" value="1"/>
</dbReference>
<proteinExistence type="inferred from homology"/>
<dbReference type="GO" id="GO:0051259">
    <property type="term" value="P:protein complex oligomerization"/>
    <property type="evidence" value="ECO:0007669"/>
    <property type="project" value="InterPro"/>
</dbReference>
<dbReference type="Gene3D" id="1.20.1280.20">
    <property type="entry name" value="HscB, C-terminal domain"/>
    <property type="match status" value="1"/>
</dbReference>